<dbReference type="EMBL" id="JANKHG010000018">
    <property type="protein sequence ID" value="MCR2747202.1"/>
    <property type="molecule type" value="Genomic_DNA"/>
</dbReference>
<reference evidence="5" key="1">
    <citation type="submission" date="2022-07" db="EMBL/GenBank/DDBJ databases">
        <authorList>
            <person name="Xamxidin M."/>
        </authorList>
    </citation>
    <scope>NUCLEOTIDE SEQUENCE</scope>
    <source>
        <strain evidence="5">YS8-69</strain>
    </source>
</reference>
<dbReference type="Pfam" id="PF20067">
    <property type="entry name" value="SSL_N"/>
    <property type="match status" value="1"/>
</dbReference>
<organism evidence="5 6">
    <name type="scientific">Limnobacter parvus</name>
    <dbReference type="NCBI Taxonomy" id="2939690"/>
    <lineage>
        <taxon>Bacteria</taxon>
        <taxon>Pseudomonadati</taxon>
        <taxon>Pseudomonadota</taxon>
        <taxon>Betaproteobacteria</taxon>
        <taxon>Burkholderiales</taxon>
        <taxon>Burkholderiaceae</taxon>
        <taxon>Limnobacter</taxon>
    </lineage>
</organism>
<gene>
    <name evidence="5" type="ORF">NSP04_11135</name>
</gene>
<name>A0ABT1XIV7_9BURK</name>
<dbReference type="Gene3D" id="2.120.10.30">
    <property type="entry name" value="TolB, C-terminal domain"/>
    <property type="match status" value="1"/>
</dbReference>
<dbReference type="Proteomes" id="UP001165267">
    <property type="component" value="Unassembled WGS sequence"/>
</dbReference>
<sequence length="377" mass="40936">MQALGKLLIAAVLLPLLIIGGVLVFGTTKAEPVAWNPPPMPSLTSGPYANNDLLKDAQVFGTYNLLQPESIAPGPDGLLYTGMNTGEIVRFDPEKMQVLDGPQKSPQTTPFDLISNTKGRPLGMVFHPEGFLVVADAIKGLLKVSLQGETTVLSTESEGLPFRFVDDVAVSADGRYAYFSDASSKFDLNNYVLDVLEHAGNGRLLQYDFQTGETKTLLSGLQFANGVTLSKEGDYLLMTETADYQIIRYWLEGDKAGTSDVFIDSLPGFPDNIRTDADGNYWLAIPSLRDPLLDSLADKPALRKAMAKLLNHVEFPIKPHAMALAINPQGTVIANLQAQKAGDYYYYITQVTPFNGKLYFGSVHINGVATISNPLGQ</sequence>
<evidence type="ECO:0000313" key="6">
    <source>
        <dbReference type="Proteomes" id="UP001165267"/>
    </source>
</evidence>
<comment type="similarity">
    <text evidence="1">Belongs to the strictosidine synthase family.</text>
</comment>
<keyword evidence="3" id="KW-0325">Glycoprotein</keyword>
<protein>
    <submittedName>
        <fullName evidence="5">SMP-30/gluconolactonase/LRE family protein</fullName>
    </submittedName>
</protein>
<evidence type="ECO:0000313" key="5">
    <source>
        <dbReference type="EMBL" id="MCR2747202.1"/>
    </source>
</evidence>
<feature type="domain" description="Strictosidine synthase conserved region" evidence="4">
    <location>
        <begin position="167"/>
        <end position="253"/>
    </location>
</feature>
<keyword evidence="2" id="KW-0597">Phosphoprotein</keyword>
<evidence type="ECO:0000256" key="2">
    <source>
        <dbReference type="ARBA" id="ARBA00022553"/>
    </source>
</evidence>
<evidence type="ECO:0000256" key="3">
    <source>
        <dbReference type="ARBA" id="ARBA00023180"/>
    </source>
</evidence>
<dbReference type="Pfam" id="PF03088">
    <property type="entry name" value="Str_synth"/>
    <property type="match status" value="1"/>
</dbReference>
<dbReference type="InterPro" id="IPR018119">
    <property type="entry name" value="Strictosidine_synth_cons-reg"/>
</dbReference>
<dbReference type="PANTHER" id="PTHR10426">
    <property type="entry name" value="STRICTOSIDINE SYNTHASE-RELATED"/>
    <property type="match status" value="1"/>
</dbReference>
<proteinExistence type="inferred from homology"/>
<comment type="caution">
    <text evidence="5">The sequence shown here is derived from an EMBL/GenBank/DDBJ whole genome shotgun (WGS) entry which is preliminary data.</text>
</comment>
<keyword evidence="6" id="KW-1185">Reference proteome</keyword>
<evidence type="ECO:0000259" key="4">
    <source>
        <dbReference type="Pfam" id="PF03088"/>
    </source>
</evidence>
<dbReference type="InterPro" id="IPR011042">
    <property type="entry name" value="6-blade_b-propeller_TolB-like"/>
</dbReference>
<dbReference type="PANTHER" id="PTHR10426:SF88">
    <property type="entry name" value="ADIPOCYTE PLASMA MEMBRANE-ASSOCIATED PROTEIN HEMOMUCIN-RELATED"/>
    <property type="match status" value="1"/>
</dbReference>
<evidence type="ECO:0000256" key="1">
    <source>
        <dbReference type="ARBA" id="ARBA00009191"/>
    </source>
</evidence>
<accession>A0ABT1XIV7</accession>
<dbReference type="RefSeq" id="WP_257512426.1">
    <property type="nucleotide sequence ID" value="NZ_JANKHG010000018.1"/>
</dbReference>
<dbReference type="SUPFAM" id="SSF63829">
    <property type="entry name" value="Calcium-dependent phosphotriesterase"/>
    <property type="match status" value="1"/>
</dbReference>